<feature type="chain" id="PRO_5009522790" description="PorV/PorQ family protein" evidence="1">
    <location>
        <begin position="26"/>
        <end position="382"/>
    </location>
</feature>
<evidence type="ECO:0000313" key="3">
    <source>
        <dbReference type="Proteomes" id="UP000179129"/>
    </source>
</evidence>
<protein>
    <recommendedName>
        <fullName evidence="4">PorV/PorQ family protein</fullName>
    </recommendedName>
</protein>
<dbReference type="AlphaFoldDB" id="A0A1F5Z1F7"/>
<proteinExistence type="predicted"/>
<dbReference type="SUPFAM" id="SSF56935">
    <property type="entry name" value="Porins"/>
    <property type="match status" value="1"/>
</dbReference>
<dbReference type="Proteomes" id="UP000179129">
    <property type="component" value="Unassembled WGS sequence"/>
</dbReference>
<evidence type="ECO:0008006" key="4">
    <source>
        <dbReference type="Google" id="ProtNLM"/>
    </source>
</evidence>
<gene>
    <name evidence="2" type="ORF">A3F83_11620</name>
</gene>
<comment type="caution">
    <text evidence="2">The sequence shown here is derived from an EMBL/GenBank/DDBJ whole genome shotgun (WGS) entry which is preliminary data.</text>
</comment>
<name>A0A1F5Z1F7_9BACT</name>
<dbReference type="Gene3D" id="2.40.160.60">
    <property type="entry name" value="Outer membrane protein transport protein (OMPP1/FadL/TodX)"/>
    <property type="match status" value="1"/>
</dbReference>
<accession>A0A1F5Z1F7</accession>
<dbReference type="EMBL" id="MFIX01000032">
    <property type="protein sequence ID" value="OGG06017.1"/>
    <property type="molecule type" value="Genomic_DNA"/>
</dbReference>
<evidence type="ECO:0000313" key="2">
    <source>
        <dbReference type="EMBL" id="OGG06017.1"/>
    </source>
</evidence>
<organism evidence="2 3">
    <name type="scientific">Candidatus Glassbacteria bacterium RIFCSPLOWO2_12_FULL_58_11</name>
    <dbReference type="NCBI Taxonomy" id="1817867"/>
    <lineage>
        <taxon>Bacteria</taxon>
        <taxon>Candidatus Glassiibacteriota</taxon>
    </lineage>
</organism>
<reference evidence="2 3" key="1">
    <citation type="journal article" date="2016" name="Nat. Commun.">
        <title>Thousands of microbial genomes shed light on interconnected biogeochemical processes in an aquifer system.</title>
        <authorList>
            <person name="Anantharaman K."/>
            <person name="Brown C.T."/>
            <person name="Hug L.A."/>
            <person name="Sharon I."/>
            <person name="Castelle C.J."/>
            <person name="Probst A.J."/>
            <person name="Thomas B.C."/>
            <person name="Singh A."/>
            <person name="Wilkins M.J."/>
            <person name="Karaoz U."/>
            <person name="Brodie E.L."/>
            <person name="Williams K.H."/>
            <person name="Hubbard S.S."/>
            <person name="Banfield J.F."/>
        </authorList>
    </citation>
    <scope>NUCLEOTIDE SEQUENCE [LARGE SCALE GENOMIC DNA]</scope>
</reference>
<keyword evidence="1" id="KW-0732">Signal</keyword>
<evidence type="ECO:0000256" key="1">
    <source>
        <dbReference type="SAM" id="SignalP"/>
    </source>
</evidence>
<dbReference type="STRING" id="1817867.A3F83_11620"/>
<dbReference type="NCBIfam" id="NF033709">
    <property type="entry name" value="PorV_fam"/>
    <property type="match status" value="1"/>
</dbReference>
<sequence length="382" mass="42245">MWLAKNRTAFFGLLAALLMPALVSAATIETIANPLRGRVSDFSNVGNRAAEFLTIPVGARGLAMGNAFIAQADDISAIYWNPAGLGFLEGPQAFFSHLDMPLGFSIDYTAAAYPMLDGKLILGGFFGIMNIAPEEITTVESPEGTGAFYDGYSTQFGATMAFNFSDRFSAGVSVKGIRESIFQITSNAMAFDMGTNYHTELFDRPIRLSFTINNLGTNMQFKGDNLFLQVRPQELYSDPLQDGASNRMFNRDNRNAFYSTSKFYLPTSFQGGLAMDPYSTSDMRWTLAAQFSENNYMPSSFAVGTELARSVNARFTAALRWGWNIERDEVDLSGSDQMRGMSWGGGIECNVLKNMGIAVDYAYRDMGRLTNNQVFTLMWKMM</sequence>
<feature type="signal peptide" evidence="1">
    <location>
        <begin position="1"/>
        <end position="25"/>
    </location>
</feature>